<dbReference type="RefSeq" id="WP_126628100.1">
    <property type="nucleotide sequence ID" value="NZ_BIFT01000001.1"/>
</dbReference>
<gene>
    <name evidence="3" type="ORF">KDA_32980</name>
</gene>
<keyword evidence="1" id="KW-0472">Membrane</keyword>
<name>A0A402B8W5_9CHLR</name>
<accession>A0A402B8W5</accession>
<proteinExistence type="predicted"/>
<evidence type="ECO:0000256" key="1">
    <source>
        <dbReference type="SAM" id="Phobius"/>
    </source>
</evidence>
<dbReference type="Pfam" id="PF25842">
    <property type="entry name" value="NfeD_TM"/>
    <property type="match status" value="1"/>
</dbReference>
<evidence type="ECO:0000313" key="4">
    <source>
        <dbReference type="Proteomes" id="UP000287171"/>
    </source>
</evidence>
<dbReference type="Gene3D" id="2.40.50.140">
    <property type="entry name" value="Nucleic acid-binding proteins"/>
    <property type="match status" value="1"/>
</dbReference>
<dbReference type="OrthoDB" id="152660at2"/>
<keyword evidence="1" id="KW-0812">Transmembrane</keyword>
<keyword evidence="4" id="KW-1185">Reference proteome</keyword>
<evidence type="ECO:0000313" key="3">
    <source>
        <dbReference type="EMBL" id="GCE27814.1"/>
    </source>
</evidence>
<feature type="transmembrane region" description="Helical" evidence="1">
    <location>
        <begin position="7"/>
        <end position="28"/>
    </location>
</feature>
<protein>
    <recommendedName>
        <fullName evidence="2">Membrane protein NfeD2 N-terminal transmembrane domain-containing protein</fullName>
    </recommendedName>
</protein>
<organism evidence="3 4">
    <name type="scientific">Dictyobacter alpinus</name>
    <dbReference type="NCBI Taxonomy" id="2014873"/>
    <lineage>
        <taxon>Bacteria</taxon>
        <taxon>Bacillati</taxon>
        <taxon>Chloroflexota</taxon>
        <taxon>Ktedonobacteria</taxon>
        <taxon>Ktedonobacterales</taxon>
        <taxon>Dictyobacteraceae</taxon>
        <taxon>Dictyobacter</taxon>
    </lineage>
</organism>
<reference evidence="4" key="1">
    <citation type="submission" date="2018-12" db="EMBL/GenBank/DDBJ databases">
        <title>Tengunoibacter tsumagoiensis gen. nov., sp. nov., Dictyobacter kobayashii sp. nov., D. alpinus sp. nov., and D. joshuensis sp. nov. and description of Dictyobacteraceae fam. nov. within the order Ktedonobacterales isolated from Tengu-no-mugimeshi.</title>
        <authorList>
            <person name="Wang C.M."/>
            <person name="Zheng Y."/>
            <person name="Sakai Y."/>
            <person name="Toyoda A."/>
            <person name="Minakuchi Y."/>
            <person name="Abe K."/>
            <person name="Yokota A."/>
            <person name="Yabe S."/>
        </authorList>
    </citation>
    <scope>NUCLEOTIDE SEQUENCE [LARGE SCALE GENOMIC DNA]</scope>
    <source>
        <strain evidence="4">Uno16</strain>
    </source>
</reference>
<dbReference type="EMBL" id="BIFT01000001">
    <property type="protein sequence ID" value="GCE27814.1"/>
    <property type="molecule type" value="Genomic_DNA"/>
</dbReference>
<dbReference type="InterPro" id="IPR058653">
    <property type="entry name" value="NfeD2_TM"/>
</dbReference>
<sequence length="249" mass="27088">MIATDQLSLLFIGCFLLGMLYLIITALFGNLGHHGGDGGHHIHHIHVDGHHSGGQHHGNNSDGDDGEFSILSILNPTSIVLFLIGFGFFGYALHTTTSFTIPIILGLACIIGLVVAALMLSLFSRMFGNSEAATIQDISDRTGLLGKVSTTIQKDSLGEILYVSPGGMRKSIPARSIDGRRLERDQEVVVVNYQRGIAEVDTWDHFVNQEESASVSTAETDDMATLRALLEEPNKNESEIIMRNDSKKE</sequence>
<dbReference type="InterPro" id="IPR012340">
    <property type="entry name" value="NA-bd_OB-fold"/>
</dbReference>
<dbReference type="Proteomes" id="UP000287171">
    <property type="component" value="Unassembled WGS sequence"/>
</dbReference>
<dbReference type="AlphaFoldDB" id="A0A402B8W5"/>
<keyword evidence="1" id="KW-1133">Transmembrane helix</keyword>
<feature type="domain" description="Membrane protein NfeD2 N-terminal transmembrane" evidence="2">
    <location>
        <begin position="65"/>
        <end position="123"/>
    </location>
</feature>
<evidence type="ECO:0000259" key="2">
    <source>
        <dbReference type="Pfam" id="PF25842"/>
    </source>
</evidence>
<feature type="transmembrane region" description="Helical" evidence="1">
    <location>
        <begin position="68"/>
        <end position="91"/>
    </location>
</feature>
<feature type="transmembrane region" description="Helical" evidence="1">
    <location>
        <begin position="103"/>
        <end position="123"/>
    </location>
</feature>
<comment type="caution">
    <text evidence="3">The sequence shown here is derived from an EMBL/GenBank/DDBJ whole genome shotgun (WGS) entry which is preliminary data.</text>
</comment>